<dbReference type="Pfam" id="PF00083">
    <property type="entry name" value="Sugar_tr"/>
    <property type="match status" value="1"/>
</dbReference>
<dbReference type="GO" id="GO:0016020">
    <property type="term" value="C:membrane"/>
    <property type="evidence" value="ECO:0007669"/>
    <property type="project" value="UniProtKB-SubCell"/>
</dbReference>
<name>A0A0N0NQR9_9EURO</name>
<dbReference type="SUPFAM" id="SSF103473">
    <property type="entry name" value="MFS general substrate transporter"/>
    <property type="match status" value="1"/>
</dbReference>
<dbReference type="PROSITE" id="PS50850">
    <property type="entry name" value="MFS"/>
    <property type="match status" value="1"/>
</dbReference>
<dbReference type="RefSeq" id="XP_018003972.1">
    <property type="nucleotide sequence ID" value="XM_018146399.1"/>
</dbReference>
<dbReference type="PANTHER" id="PTHR48022">
    <property type="entry name" value="PLASTIDIC GLUCOSE TRANSPORTER 4"/>
    <property type="match status" value="1"/>
</dbReference>
<evidence type="ECO:0000313" key="12">
    <source>
        <dbReference type="Proteomes" id="UP000038010"/>
    </source>
</evidence>
<dbReference type="Gene3D" id="1.20.1250.20">
    <property type="entry name" value="MFS general substrate transporter like domains"/>
    <property type="match status" value="1"/>
</dbReference>
<keyword evidence="12" id="KW-1185">Reference proteome</keyword>
<dbReference type="AlphaFoldDB" id="A0A0N0NQR9"/>
<feature type="signal peptide" evidence="9">
    <location>
        <begin position="1"/>
        <end position="27"/>
    </location>
</feature>
<proteinExistence type="inferred from homology"/>
<feature type="chain" id="PRO_5005856931" evidence="9">
    <location>
        <begin position="28"/>
        <end position="543"/>
    </location>
</feature>
<sequence length="543" mass="59300">MADQSLKAHWRCLLACFLLCLSPLQYGLDFGLIGGFQAMPCFLEVYGYRDPNPMNPLGWNLTTVVQQLISSLMTIGAFAGSLGAGPMSVYLGRKPCVWIACVLCCASNAIMQGTTSIGALYVGRTLIGISNGFFMTFGQLYIQEVIPARYRGASIASFNVFTSLGALVGTVVDNFTAKMQDKQCYRVPLSVIYAVPAIIFVCLFFIPESPRYLVSKGKFEQARKGLVWLRPTGSNIEAEILSIEEAARLDKEMSESTGWLDLVRRPLDRKRTMLAVGAVTTQAASGAFFMIAYGTYFFEMAGVGNAFENSCILSGVGVAAILFCVAIMPRFGRRRRFLTTSLIICGITQLIVAVVYTKRDKNNPEMTGKLIVAFSIIYIVAYNGGMSSFAWVVGGELPRQSLRSYTFGAAAGVGFLGAWLAAFTAPYFINPASLNWGPQYGYIWFPSCLLAAAFVFFFIPETKDRTLEEINELFEAGVPARKWAGYRTSTPSSSIQEKPLPATANTIEGGAIGKPIADASVEMVEDVVHHDHHHGGRRSLEQV</sequence>
<keyword evidence="9" id="KW-0732">Signal</keyword>
<organism evidence="11 12">
    <name type="scientific">Cyphellophora attinorum</name>
    <dbReference type="NCBI Taxonomy" id="1664694"/>
    <lineage>
        <taxon>Eukaryota</taxon>
        <taxon>Fungi</taxon>
        <taxon>Dikarya</taxon>
        <taxon>Ascomycota</taxon>
        <taxon>Pezizomycotina</taxon>
        <taxon>Eurotiomycetes</taxon>
        <taxon>Chaetothyriomycetidae</taxon>
        <taxon>Chaetothyriales</taxon>
        <taxon>Cyphellophoraceae</taxon>
        <taxon>Cyphellophora</taxon>
    </lineage>
</organism>
<dbReference type="InterPro" id="IPR020846">
    <property type="entry name" value="MFS_dom"/>
</dbReference>
<dbReference type="FunFam" id="1.20.1250.20:FF:000078">
    <property type="entry name" value="MFS maltose transporter, putative"/>
    <property type="match status" value="1"/>
</dbReference>
<feature type="transmembrane region" description="Helical" evidence="8">
    <location>
        <begin position="64"/>
        <end position="84"/>
    </location>
</feature>
<gene>
    <name evidence="11" type="ORF">AB675_6132</name>
</gene>
<evidence type="ECO:0000256" key="7">
    <source>
        <dbReference type="RuleBase" id="RU003346"/>
    </source>
</evidence>
<dbReference type="InterPro" id="IPR003663">
    <property type="entry name" value="Sugar/inositol_transpt"/>
</dbReference>
<keyword evidence="5 8" id="KW-1133">Transmembrane helix</keyword>
<dbReference type="VEuPathDB" id="FungiDB:AB675_6132"/>
<dbReference type="PANTHER" id="PTHR48022:SF10">
    <property type="entry name" value="MAJOR FACILITATOR SUPERFAMILY (MFS) PROFILE DOMAIN-CONTAINING PROTEIN"/>
    <property type="match status" value="1"/>
</dbReference>
<feature type="transmembrane region" description="Helical" evidence="8">
    <location>
        <begin position="274"/>
        <end position="294"/>
    </location>
</feature>
<evidence type="ECO:0000256" key="3">
    <source>
        <dbReference type="ARBA" id="ARBA00022448"/>
    </source>
</evidence>
<comment type="caution">
    <text evidence="11">The sequence shown here is derived from an EMBL/GenBank/DDBJ whole genome shotgun (WGS) entry which is preliminary data.</text>
</comment>
<dbReference type="OrthoDB" id="6612291at2759"/>
<comment type="similarity">
    <text evidence="2 7">Belongs to the major facilitator superfamily. Sugar transporter (TC 2.A.1.1) family.</text>
</comment>
<evidence type="ECO:0000259" key="10">
    <source>
        <dbReference type="PROSITE" id="PS50850"/>
    </source>
</evidence>
<feature type="transmembrane region" description="Helical" evidence="8">
    <location>
        <begin position="154"/>
        <end position="172"/>
    </location>
</feature>
<keyword evidence="4 8" id="KW-0812">Transmembrane</keyword>
<evidence type="ECO:0000256" key="6">
    <source>
        <dbReference type="ARBA" id="ARBA00023136"/>
    </source>
</evidence>
<reference evidence="11 12" key="1">
    <citation type="submission" date="2015-06" db="EMBL/GenBank/DDBJ databases">
        <title>Draft genome of the ant-associated black yeast Phialophora attae CBS 131958.</title>
        <authorList>
            <person name="Moreno L.F."/>
            <person name="Stielow B.J."/>
            <person name="de Hoog S."/>
            <person name="Vicente V.A."/>
            <person name="Weiss V.A."/>
            <person name="de Vries M."/>
            <person name="Cruz L.M."/>
            <person name="Souza E.M."/>
        </authorList>
    </citation>
    <scope>NUCLEOTIDE SEQUENCE [LARGE SCALE GENOMIC DNA]</scope>
    <source>
        <strain evidence="11 12">CBS 131958</strain>
    </source>
</reference>
<protein>
    <submittedName>
        <fullName evidence="11">High-affinity glucose transporter RGT2</fullName>
    </submittedName>
</protein>
<dbReference type="InterPro" id="IPR050360">
    <property type="entry name" value="MFS_Sugar_Transporters"/>
</dbReference>
<feature type="transmembrane region" description="Helical" evidence="8">
    <location>
        <begin position="370"/>
        <end position="393"/>
    </location>
</feature>
<dbReference type="GO" id="GO:0005351">
    <property type="term" value="F:carbohydrate:proton symporter activity"/>
    <property type="evidence" value="ECO:0007669"/>
    <property type="project" value="TreeGrafter"/>
</dbReference>
<keyword evidence="3 7" id="KW-0813">Transport</keyword>
<evidence type="ECO:0000256" key="8">
    <source>
        <dbReference type="SAM" id="Phobius"/>
    </source>
</evidence>
<dbReference type="InterPro" id="IPR005828">
    <property type="entry name" value="MFS_sugar_transport-like"/>
</dbReference>
<feature type="transmembrane region" description="Helical" evidence="8">
    <location>
        <begin position="337"/>
        <end position="358"/>
    </location>
</feature>
<keyword evidence="6 8" id="KW-0472">Membrane</keyword>
<dbReference type="PROSITE" id="PS00217">
    <property type="entry name" value="SUGAR_TRANSPORT_2"/>
    <property type="match status" value="1"/>
</dbReference>
<feature type="transmembrane region" description="Helical" evidence="8">
    <location>
        <begin position="187"/>
        <end position="206"/>
    </location>
</feature>
<feature type="transmembrane region" description="Helical" evidence="8">
    <location>
        <begin position="306"/>
        <end position="325"/>
    </location>
</feature>
<dbReference type="Proteomes" id="UP000038010">
    <property type="component" value="Unassembled WGS sequence"/>
</dbReference>
<evidence type="ECO:0000256" key="5">
    <source>
        <dbReference type="ARBA" id="ARBA00022989"/>
    </source>
</evidence>
<evidence type="ECO:0000313" key="11">
    <source>
        <dbReference type="EMBL" id="KPI44009.1"/>
    </source>
</evidence>
<evidence type="ECO:0000256" key="9">
    <source>
        <dbReference type="SAM" id="SignalP"/>
    </source>
</evidence>
<dbReference type="GeneID" id="28738279"/>
<feature type="transmembrane region" description="Helical" evidence="8">
    <location>
        <begin position="96"/>
        <end position="115"/>
    </location>
</feature>
<dbReference type="EMBL" id="LFJN01000004">
    <property type="protein sequence ID" value="KPI44009.1"/>
    <property type="molecule type" value="Genomic_DNA"/>
</dbReference>
<feature type="transmembrane region" description="Helical" evidence="8">
    <location>
        <begin position="441"/>
        <end position="459"/>
    </location>
</feature>
<evidence type="ECO:0000256" key="1">
    <source>
        <dbReference type="ARBA" id="ARBA00004141"/>
    </source>
</evidence>
<feature type="transmembrane region" description="Helical" evidence="8">
    <location>
        <begin position="405"/>
        <end position="429"/>
    </location>
</feature>
<feature type="transmembrane region" description="Helical" evidence="8">
    <location>
        <begin position="121"/>
        <end position="142"/>
    </location>
</feature>
<dbReference type="InterPro" id="IPR005829">
    <property type="entry name" value="Sugar_transporter_CS"/>
</dbReference>
<dbReference type="NCBIfam" id="TIGR00879">
    <property type="entry name" value="SP"/>
    <property type="match status" value="1"/>
</dbReference>
<keyword evidence="11" id="KW-0762">Sugar transport</keyword>
<evidence type="ECO:0000256" key="2">
    <source>
        <dbReference type="ARBA" id="ARBA00010992"/>
    </source>
</evidence>
<feature type="domain" description="Major facilitator superfamily (MFS) profile" evidence="10">
    <location>
        <begin position="15"/>
        <end position="463"/>
    </location>
</feature>
<evidence type="ECO:0000256" key="4">
    <source>
        <dbReference type="ARBA" id="ARBA00022692"/>
    </source>
</evidence>
<accession>A0A0N0NQR9</accession>
<comment type="subcellular location">
    <subcellularLocation>
        <location evidence="1">Membrane</location>
        <topology evidence="1">Multi-pass membrane protein</topology>
    </subcellularLocation>
</comment>
<dbReference type="InterPro" id="IPR036259">
    <property type="entry name" value="MFS_trans_sf"/>
</dbReference>